<comment type="similarity">
    <text evidence="8">Belongs to the G-protein coupled receptor 1 family.</text>
</comment>
<organism evidence="11 12">
    <name type="scientific">Polyodon spathula</name>
    <name type="common">North American paddlefish</name>
    <name type="synonym">Squalus spathula</name>
    <dbReference type="NCBI Taxonomy" id="7913"/>
    <lineage>
        <taxon>Eukaryota</taxon>
        <taxon>Metazoa</taxon>
        <taxon>Chordata</taxon>
        <taxon>Craniata</taxon>
        <taxon>Vertebrata</taxon>
        <taxon>Euteleostomi</taxon>
        <taxon>Actinopterygii</taxon>
        <taxon>Chondrostei</taxon>
        <taxon>Acipenseriformes</taxon>
        <taxon>Polyodontidae</taxon>
        <taxon>Polyodon</taxon>
    </lineage>
</organism>
<dbReference type="PRINTS" id="PR01018">
    <property type="entry name" value="PRPRECEPTOR"/>
</dbReference>
<evidence type="ECO:0000313" key="11">
    <source>
        <dbReference type="EMBL" id="MBN3275043.1"/>
    </source>
</evidence>
<proteinExistence type="inferred from homology"/>
<feature type="transmembrane region" description="Helical" evidence="9">
    <location>
        <begin position="196"/>
        <end position="220"/>
    </location>
</feature>
<dbReference type="PROSITE" id="PS50262">
    <property type="entry name" value="G_PROTEIN_RECEP_F1_2"/>
    <property type="match status" value="1"/>
</dbReference>
<dbReference type="Pfam" id="PF00001">
    <property type="entry name" value="7tm_1"/>
    <property type="match status" value="1"/>
</dbReference>
<evidence type="ECO:0000259" key="10">
    <source>
        <dbReference type="PROSITE" id="PS50262"/>
    </source>
</evidence>
<dbReference type="SMART" id="SM01381">
    <property type="entry name" value="7TM_GPCR_Srsx"/>
    <property type="match status" value="1"/>
</dbReference>
<gene>
    <name evidence="11" type="primary">Prlhr_3</name>
    <name evidence="11" type="ORF">GTO93_0000923</name>
</gene>
<feature type="transmembrane region" description="Helical" evidence="9">
    <location>
        <begin position="453"/>
        <end position="476"/>
    </location>
</feature>
<feature type="transmembrane region" description="Helical" evidence="9">
    <location>
        <begin position="262"/>
        <end position="289"/>
    </location>
</feature>
<evidence type="ECO:0000256" key="5">
    <source>
        <dbReference type="ARBA" id="ARBA00023136"/>
    </source>
</evidence>
<feature type="transmembrane region" description="Helical" evidence="9">
    <location>
        <begin position="232"/>
        <end position="256"/>
    </location>
</feature>
<comment type="subcellular location">
    <subcellularLocation>
        <location evidence="1">Membrane</location>
        <topology evidence="1">Multi-pass membrane protein</topology>
    </subcellularLocation>
</comment>
<keyword evidence="5 9" id="KW-0472">Membrane</keyword>
<reference evidence="11" key="1">
    <citation type="journal article" date="2021" name="Cell">
        <title>Tracing the genetic footprints of vertebrate landing in non-teleost ray-finned fishes.</title>
        <authorList>
            <person name="Bi X."/>
            <person name="Wang K."/>
            <person name="Yang L."/>
            <person name="Pan H."/>
            <person name="Jiang H."/>
            <person name="Wei Q."/>
            <person name="Fang M."/>
            <person name="Yu H."/>
            <person name="Zhu C."/>
            <person name="Cai Y."/>
            <person name="He Y."/>
            <person name="Gan X."/>
            <person name="Zeng H."/>
            <person name="Yu D."/>
            <person name="Zhu Y."/>
            <person name="Jiang H."/>
            <person name="Qiu Q."/>
            <person name="Yang H."/>
            <person name="Zhang Y.E."/>
            <person name="Wang W."/>
            <person name="Zhu M."/>
            <person name="He S."/>
            <person name="Zhang G."/>
        </authorList>
    </citation>
    <scope>NUCLEOTIDE SEQUENCE</scope>
    <source>
        <strain evidence="11">Pddl_001</strain>
    </source>
</reference>
<dbReference type="SUPFAM" id="SSF81321">
    <property type="entry name" value="Family A G protein-coupled receptor-like"/>
    <property type="match status" value="1"/>
</dbReference>
<protein>
    <submittedName>
        <fullName evidence="11">PRLHR protein</fullName>
    </submittedName>
</protein>
<accession>A0ABS2XLI2</accession>
<keyword evidence="3 9" id="KW-1133">Transmembrane helix</keyword>
<evidence type="ECO:0000256" key="9">
    <source>
        <dbReference type="SAM" id="Phobius"/>
    </source>
</evidence>
<evidence type="ECO:0000256" key="1">
    <source>
        <dbReference type="ARBA" id="ARBA00004141"/>
    </source>
</evidence>
<dbReference type="InterPro" id="IPR000276">
    <property type="entry name" value="GPCR_Rhodpsn"/>
</dbReference>
<feature type="transmembrane region" description="Helical" evidence="9">
    <location>
        <begin position="413"/>
        <end position="433"/>
    </location>
</feature>
<dbReference type="InterPro" id="IPR011029">
    <property type="entry name" value="DEATH-like_dom_sf"/>
</dbReference>
<dbReference type="PANTHER" id="PTHR24235">
    <property type="entry name" value="NEUROPEPTIDE Y RECEPTOR"/>
    <property type="match status" value="1"/>
</dbReference>
<dbReference type="PANTHER" id="PTHR24235:SF19">
    <property type="entry name" value="PROLACTIN RELEASING PEPTIDE RECEPTOR-LIKE"/>
    <property type="match status" value="1"/>
</dbReference>
<evidence type="ECO:0000256" key="7">
    <source>
        <dbReference type="ARBA" id="ARBA00023224"/>
    </source>
</evidence>
<feature type="non-terminal residue" evidence="11">
    <location>
        <position position="544"/>
    </location>
</feature>
<dbReference type="Gene3D" id="1.10.533.10">
    <property type="entry name" value="Death Domain, Fas"/>
    <property type="match status" value="1"/>
</dbReference>
<comment type="caution">
    <text evidence="11">The sequence shown here is derived from an EMBL/GenBank/DDBJ whole genome shotgun (WGS) entry which is preliminary data.</text>
</comment>
<feature type="transmembrane region" description="Helical" evidence="9">
    <location>
        <begin position="359"/>
        <end position="384"/>
    </location>
</feature>
<keyword evidence="7 8" id="KW-0807">Transducer</keyword>
<evidence type="ECO:0000256" key="8">
    <source>
        <dbReference type="RuleBase" id="RU000688"/>
    </source>
</evidence>
<dbReference type="Proteomes" id="UP001166093">
    <property type="component" value="Unassembled WGS sequence"/>
</dbReference>
<evidence type="ECO:0000256" key="2">
    <source>
        <dbReference type="ARBA" id="ARBA00022692"/>
    </source>
</evidence>
<name>A0ABS2XLI2_POLSP</name>
<evidence type="ECO:0000256" key="6">
    <source>
        <dbReference type="ARBA" id="ARBA00023170"/>
    </source>
</evidence>
<evidence type="ECO:0000313" key="12">
    <source>
        <dbReference type="Proteomes" id="UP001166093"/>
    </source>
</evidence>
<dbReference type="InterPro" id="IPR001402">
    <property type="entry name" value="Prolrel_pep_rcpt"/>
</dbReference>
<keyword evidence="12" id="KW-1185">Reference proteome</keyword>
<feature type="non-terminal residue" evidence="11">
    <location>
        <position position="1"/>
    </location>
</feature>
<sequence>MGMITGRKPPWDEEVRKWRSERDTYCDQLEQDTWFLTNDHRLSAQLLEKLVLQLNRIYPNVLSDKEAQKFRDVKVPTKTRLADLLSTLKGKGEEACHEFYRALHIHTEQLYISLPSRKSQRGPVFFIICFSVVAGLALYYYSNEGLITGERGGLRAPAMDLAVLVNESWPNASLPSSSSSTSPFTGLDLLFHLKPLFIPLYALLVLVACTGNLLLILLIALTKKLHSTTNFLIGNLAAADLVMCLFCVPLTATYAFEPRGWLFGSFTCHFVALMQAATVLVAVLSLTAIAVDRYVVVAYPIRRRAGRRHCLYLVGAIWLASLALSTPTSLHTTHLDLREAGHNMAICEEFWQDQERERLVYSCSLLLLSYLIPLSAISISYCAITRHLWKRSIPGAAPSSNWERWARKKQKTFRLLLVSVLSFALCWLPMQVVNLIMDLDADFTILDKSYVNVVQVSCHLVAMSSACYNPFIYASLHEKFRFHLGRYFSRGHQGSTQSRGGRGSSTLTHTHTLTSHRIPQIHTCFTMEDIPTDKLVLGRHVSFH</sequence>
<feature type="transmembrane region" description="Helical" evidence="9">
    <location>
        <begin position="124"/>
        <end position="142"/>
    </location>
</feature>
<dbReference type="PROSITE" id="PS00237">
    <property type="entry name" value="G_PROTEIN_RECEP_F1_1"/>
    <property type="match status" value="1"/>
</dbReference>
<keyword evidence="4 8" id="KW-0297">G-protein coupled receptor</keyword>
<dbReference type="Gene3D" id="1.20.1070.10">
    <property type="entry name" value="Rhodopsin 7-helix transmembrane proteins"/>
    <property type="match status" value="1"/>
</dbReference>
<evidence type="ECO:0000256" key="3">
    <source>
        <dbReference type="ARBA" id="ARBA00022989"/>
    </source>
</evidence>
<dbReference type="PRINTS" id="PR00237">
    <property type="entry name" value="GPCRRHODOPSN"/>
</dbReference>
<keyword evidence="2 8" id="KW-0812">Transmembrane</keyword>
<evidence type="ECO:0000256" key="4">
    <source>
        <dbReference type="ARBA" id="ARBA00023040"/>
    </source>
</evidence>
<dbReference type="InterPro" id="IPR017452">
    <property type="entry name" value="GPCR_Rhodpsn_7TM"/>
</dbReference>
<dbReference type="EMBL" id="JAAWVQ010047232">
    <property type="protein sequence ID" value="MBN3275043.1"/>
    <property type="molecule type" value="Genomic_DNA"/>
</dbReference>
<keyword evidence="6 8" id="KW-0675">Receptor</keyword>
<feature type="transmembrane region" description="Helical" evidence="9">
    <location>
        <begin position="310"/>
        <end position="330"/>
    </location>
</feature>
<feature type="domain" description="G-protein coupled receptors family 1 profile" evidence="10">
    <location>
        <begin position="211"/>
        <end position="473"/>
    </location>
</feature>